<gene>
    <name evidence="2" type="ORF">FQA47_024922</name>
</gene>
<comment type="caution">
    <text evidence="2">The sequence shown here is derived from an EMBL/GenBank/DDBJ whole genome shotgun (WGS) entry which is preliminary data.</text>
</comment>
<organism evidence="2 3">
    <name type="scientific">Oryzias melastigma</name>
    <name type="common">Marine medaka</name>
    <dbReference type="NCBI Taxonomy" id="30732"/>
    <lineage>
        <taxon>Eukaryota</taxon>
        <taxon>Metazoa</taxon>
        <taxon>Chordata</taxon>
        <taxon>Craniata</taxon>
        <taxon>Vertebrata</taxon>
        <taxon>Euteleostomi</taxon>
        <taxon>Actinopterygii</taxon>
        <taxon>Neopterygii</taxon>
        <taxon>Teleostei</taxon>
        <taxon>Neoteleostei</taxon>
        <taxon>Acanthomorphata</taxon>
        <taxon>Ovalentaria</taxon>
        <taxon>Atherinomorphae</taxon>
        <taxon>Beloniformes</taxon>
        <taxon>Adrianichthyidae</taxon>
        <taxon>Oryziinae</taxon>
        <taxon>Oryzias</taxon>
    </lineage>
</organism>
<dbReference type="EMBL" id="WKFB01000789">
    <property type="protein sequence ID" value="KAF6717934.1"/>
    <property type="molecule type" value="Genomic_DNA"/>
</dbReference>
<feature type="region of interest" description="Disordered" evidence="1">
    <location>
        <begin position="1"/>
        <end position="135"/>
    </location>
</feature>
<accession>A0A834BV21</accession>
<evidence type="ECO:0000313" key="2">
    <source>
        <dbReference type="EMBL" id="KAF6717934.1"/>
    </source>
</evidence>
<name>A0A834BV21_ORYME</name>
<proteinExistence type="predicted"/>
<sequence>MTLRTESDSSIQTPSRFGHARPPNGHEIAAVLREESGQRRRSSPVCPGATPTSGSSQHTMGREKKRHRPPPAVQHAASPDKYDHTANPFDETNARFHPRGPPPLLSGGPERSERLSPAARTERRLRRREVSARTR</sequence>
<dbReference type="Proteomes" id="UP000646548">
    <property type="component" value="Unassembled WGS sequence"/>
</dbReference>
<reference evidence="2" key="1">
    <citation type="journal article" name="BMC Genomics">
        <title>Long-read sequencing and de novo genome assembly of marine medaka (Oryzias melastigma).</title>
        <authorList>
            <person name="Liang P."/>
            <person name="Saqib H.S.A."/>
            <person name="Ni X."/>
            <person name="Shen Y."/>
        </authorList>
    </citation>
    <scope>NUCLEOTIDE SEQUENCE</scope>
    <source>
        <strain evidence="2">Bigg-433</strain>
    </source>
</reference>
<evidence type="ECO:0000256" key="1">
    <source>
        <dbReference type="SAM" id="MobiDB-lite"/>
    </source>
</evidence>
<dbReference type="AlphaFoldDB" id="A0A834BV21"/>
<protein>
    <submittedName>
        <fullName evidence="2">Uncharacterized protein</fullName>
    </submittedName>
</protein>
<feature type="compositionally biased region" description="Polar residues" evidence="1">
    <location>
        <begin position="50"/>
        <end position="59"/>
    </location>
</feature>
<evidence type="ECO:0000313" key="3">
    <source>
        <dbReference type="Proteomes" id="UP000646548"/>
    </source>
</evidence>